<reference evidence="7 9" key="2">
    <citation type="journal article" date="2013" name="Nature">
        <title>Insights into bilaterian evolution from three spiralian genomes.</title>
        <authorList>
            <person name="Simakov O."/>
            <person name="Marletaz F."/>
            <person name="Cho S.J."/>
            <person name="Edsinger-Gonzales E."/>
            <person name="Havlak P."/>
            <person name="Hellsten U."/>
            <person name="Kuo D.H."/>
            <person name="Larsson T."/>
            <person name="Lv J."/>
            <person name="Arendt D."/>
            <person name="Savage R."/>
            <person name="Osoegawa K."/>
            <person name="de Jong P."/>
            <person name="Grimwood J."/>
            <person name="Chapman J.A."/>
            <person name="Shapiro H."/>
            <person name="Aerts A."/>
            <person name="Otillar R.P."/>
            <person name="Terry A.Y."/>
            <person name="Boore J.L."/>
            <person name="Grigoriev I.V."/>
            <person name="Lindberg D.R."/>
            <person name="Seaver E.C."/>
            <person name="Weisblat D.A."/>
            <person name="Putnam N.H."/>
            <person name="Rokhsar D.S."/>
        </authorList>
    </citation>
    <scope>NUCLEOTIDE SEQUENCE</scope>
    <source>
        <strain evidence="7 9">I ESC-2004</strain>
    </source>
</reference>
<evidence type="ECO:0000256" key="4">
    <source>
        <dbReference type="ARBA" id="ARBA00022989"/>
    </source>
</evidence>
<sequence length="472" mass="55111">MLLDFLLQEPTSLAGYSRALALSPRRRKRVIITVVLLTFAFFLIFSSEPAEPEPQGKRKTSGLQSHKKPFFEFEPEEIDTLGAGPQSVIIIRLTTFFAMFSILTREYVLPPGPPPRDTRSLSQDAQACVNRFQLNLDELYNNYTVYPPSYTLNDANQSTSDICSLIAKEAAYNRSVFPDVFGSRSLFQPNGSRVTLVTQVSFNRLFNLTTQAKHWPGPMSVAMYLPLFRLETFVMDYCEAESLNKRENIQIHIMLDEGCYFFPTNVMRNLAMEYVYTSHSFITDGDHIPNPNMENNIIKHAEDGYLKGATVMIIPAFEYTVMPEGFTMVHDKEELMKHWDEKYLKPFYIDRFLPAYGPTNYTYWRTAEHPYTIEYGDQFEPYIVAETKLTHSYNNSFIGRFYNKAEHIAEFFARRFKFIVCNDCYEYHIPHTSVAGEHHVLYHHCMKNLYFDLREYLQKKYENRMPPPVKKW</sequence>
<reference evidence="8" key="3">
    <citation type="submission" date="2015-06" db="UniProtKB">
        <authorList>
            <consortium name="EnsemblMetazoa"/>
        </authorList>
    </citation>
    <scope>IDENTIFICATION</scope>
</reference>
<dbReference type="OMA" id="IYARTDH"/>
<keyword evidence="3" id="KW-0735">Signal-anchor</keyword>
<dbReference type="GO" id="GO:0042285">
    <property type="term" value="F:xylosyltransferase activity"/>
    <property type="evidence" value="ECO:0007669"/>
    <property type="project" value="TreeGrafter"/>
</dbReference>
<dbReference type="PANTHER" id="PTHR12270:SF52">
    <property type="entry name" value="GLYCOSYLTRANSFERASE-LIKE PROTEIN GNT13-RELATED"/>
    <property type="match status" value="1"/>
</dbReference>
<dbReference type="GO" id="GO:0016020">
    <property type="term" value="C:membrane"/>
    <property type="evidence" value="ECO:0007669"/>
    <property type="project" value="UniProtKB-SubCell"/>
</dbReference>
<dbReference type="STRING" id="283909.R7V0P4"/>
<comment type="subcellular location">
    <subcellularLocation>
        <location evidence="1">Membrane</location>
        <topology evidence="1">Single-pass type II membrane protein</topology>
    </subcellularLocation>
</comment>
<dbReference type="GO" id="GO:0035269">
    <property type="term" value="P:protein O-linked glycosylation via mannose"/>
    <property type="evidence" value="ECO:0007669"/>
    <property type="project" value="TreeGrafter"/>
</dbReference>
<evidence type="ECO:0000256" key="6">
    <source>
        <dbReference type="ARBA" id="ARBA00023180"/>
    </source>
</evidence>
<dbReference type="InterPro" id="IPR051292">
    <property type="entry name" value="Xyl/GlcA_transferase"/>
</dbReference>
<evidence type="ECO:0000313" key="7">
    <source>
        <dbReference type="EMBL" id="ELU09782.1"/>
    </source>
</evidence>
<dbReference type="PANTHER" id="PTHR12270">
    <property type="entry name" value="GLYCOSYLTRANSFERASE-RELATED"/>
    <property type="match status" value="1"/>
</dbReference>
<dbReference type="Proteomes" id="UP000014760">
    <property type="component" value="Unassembled WGS sequence"/>
</dbReference>
<dbReference type="EnsemblMetazoa" id="CapteT220855">
    <property type="protein sequence ID" value="CapteP220855"/>
    <property type="gene ID" value="CapteG220855"/>
</dbReference>
<protein>
    <submittedName>
        <fullName evidence="7 8">Uncharacterized protein</fullName>
    </submittedName>
</protein>
<keyword evidence="6" id="KW-0325">Glycoprotein</keyword>
<evidence type="ECO:0000256" key="2">
    <source>
        <dbReference type="ARBA" id="ARBA00022692"/>
    </source>
</evidence>
<dbReference type="HOGENOM" id="CLU_579016_0_0_1"/>
<reference evidence="9" key="1">
    <citation type="submission" date="2012-12" db="EMBL/GenBank/DDBJ databases">
        <authorList>
            <person name="Hellsten U."/>
            <person name="Grimwood J."/>
            <person name="Chapman J.A."/>
            <person name="Shapiro H."/>
            <person name="Aerts A."/>
            <person name="Otillar R.P."/>
            <person name="Terry A.Y."/>
            <person name="Boore J.L."/>
            <person name="Simakov O."/>
            <person name="Marletaz F."/>
            <person name="Cho S.-J."/>
            <person name="Edsinger-Gonzales E."/>
            <person name="Havlak P."/>
            <person name="Kuo D.-H."/>
            <person name="Larsson T."/>
            <person name="Lv J."/>
            <person name="Arendt D."/>
            <person name="Savage R."/>
            <person name="Osoegawa K."/>
            <person name="de Jong P."/>
            <person name="Lindberg D.R."/>
            <person name="Seaver E.C."/>
            <person name="Weisblat D.A."/>
            <person name="Putnam N.H."/>
            <person name="Grigoriev I.V."/>
            <person name="Rokhsar D.S."/>
        </authorList>
    </citation>
    <scope>NUCLEOTIDE SEQUENCE</scope>
    <source>
        <strain evidence="9">I ESC-2004</strain>
    </source>
</reference>
<organism evidence="7">
    <name type="scientific">Capitella teleta</name>
    <name type="common">Polychaete worm</name>
    <dbReference type="NCBI Taxonomy" id="283909"/>
    <lineage>
        <taxon>Eukaryota</taxon>
        <taxon>Metazoa</taxon>
        <taxon>Spiralia</taxon>
        <taxon>Lophotrochozoa</taxon>
        <taxon>Annelida</taxon>
        <taxon>Polychaeta</taxon>
        <taxon>Sedentaria</taxon>
        <taxon>Scolecida</taxon>
        <taxon>Capitellidae</taxon>
        <taxon>Capitella</taxon>
    </lineage>
</organism>
<evidence type="ECO:0000313" key="8">
    <source>
        <dbReference type="EnsemblMetazoa" id="CapteP220855"/>
    </source>
</evidence>
<evidence type="ECO:0000256" key="1">
    <source>
        <dbReference type="ARBA" id="ARBA00004606"/>
    </source>
</evidence>
<evidence type="ECO:0000256" key="5">
    <source>
        <dbReference type="ARBA" id="ARBA00023136"/>
    </source>
</evidence>
<gene>
    <name evidence="7" type="ORF">CAPTEDRAFT_220855</name>
</gene>
<proteinExistence type="predicted"/>
<name>R7V0P4_CAPTE</name>
<dbReference type="EMBL" id="KB297953">
    <property type="protein sequence ID" value="ELU09782.1"/>
    <property type="molecule type" value="Genomic_DNA"/>
</dbReference>
<keyword evidence="9" id="KW-1185">Reference proteome</keyword>
<accession>R7V0P4</accession>
<dbReference type="EMBL" id="AMQN01006249">
    <property type="status" value="NOT_ANNOTATED_CDS"/>
    <property type="molecule type" value="Genomic_DNA"/>
</dbReference>
<keyword evidence="5" id="KW-0472">Membrane</keyword>
<dbReference type="Pfam" id="PF13896">
    <property type="entry name" value="Glyco_transf_49"/>
    <property type="match status" value="1"/>
</dbReference>
<dbReference type="GO" id="GO:0015020">
    <property type="term" value="F:glucuronosyltransferase activity"/>
    <property type="evidence" value="ECO:0007669"/>
    <property type="project" value="TreeGrafter"/>
</dbReference>
<keyword evidence="4" id="KW-1133">Transmembrane helix</keyword>
<evidence type="ECO:0000256" key="3">
    <source>
        <dbReference type="ARBA" id="ARBA00022968"/>
    </source>
</evidence>
<dbReference type="AlphaFoldDB" id="R7V0P4"/>
<evidence type="ECO:0000313" key="9">
    <source>
        <dbReference type="Proteomes" id="UP000014760"/>
    </source>
</evidence>
<dbReference type="OrthoDB" id="411524at2759"/>
<keyword evidence="2" id="KW-0812">Transmembrane</keyword>